<dbReference type="Gene3D" id="3.40.50.1820">
    <property type="entry name" value="alpha/beta hydrolase"/>
    <property type="match status" value="1"/>
</dbReference>
<dbReference type="SUPFAM" id="SSF53474">
    <property type="entry name" value="alpha/beta-Hydrolases"/>
    <property type="match status" value="1"/>
</dbReference>
<evidence type="ECO:0000313" key="7">
    <source>
        <dbReference type="Proteomes" id="UP000218890"/>
    </source>
</evidence>
<dbReference type="GO" id="GO:0042619">
    <property type="term" value="P:poly-hydroxybutyrate biosynthetic process"/>
    <property type="evidence" value="ECO:0007669"/>
    <property type="project" value="InterPro"/>
</dbReference>
<sequence length="598" mass="67025">MSTSDNKSKSSDSDYALRMTEHWQRIGVASSRLAAGIARRQLTGDFFMFPDPMLISRAFQRFGTSLLENPQELIKLQSELISDGFKLWQESLSPNTSAETADGGKPDRRFQHEAWFENTVYDFIRRSYLLNANRLLETVQQADDLDPQSKKMVEFYMRQYIDALSPTNFALSNPAVAEKAIETGGESLLNGLANILEDLADGDGQLRLRHVDPEAFTVGQDIAATPGRVVYENRLMQLIQYSPTTETVHERPLLIVPPWINKYYILDLNEKKSWIRWAVAQGHTVFVISWVNPGAELAETTFDDYLTEGPLTALEVINSITGSQQVNALGYCIGGTLLATTLAWLAAGGEEDRISSATFLTTMLDFSEVGELSVFIDEEQIAQLEQYMANKGYLQGAMLGQAFNLLQANDLIWGYVINNYLLGREPVPFDLLYWNSDNTCMPARMQSWYLRNLYLENRLREPAALEIAGRPIDLGKIKTPAYFLSTAADHIAPWQSTYRSARLLGGPVRFVLGGSGHVAGVINPENSGKYGYRTHNRLLADPQRWLDSAKEHSGSWWPDWRSWVSKYAGDSVTARTPPEGIEPAPGRYVKVRAPKGAI</sequence>
<reference evidence="6" key="1">
    <citation type="submission" date="2016-02" db="EMBL/GenBank/DDBJ databases">
        <title>Halorhodospira halochloris DSM-1059 complete genome, version 2.</title>
        <authorList>
            <person name="Tsukatani Y."/>
        </authorList>
    </citation>
    <scope>NUCLEOTIDE SEQUENCE</scope>
    <source>
        <strain evidence="6">DSM 1059</strain>
    </source>
</reference>
<gene>
    <name evidence="6" type="ORF">HH1059_11830</name>
</gene>
<protein>
    <submittedName>
        <fullName evidence="6">Polyhydroxyalkanoic acid synthase</fullName>
    </submittedName>
</protein>
<dbReference type="Proteomes" id="UP000218890">
    <property type="component" value="Chromosome"/>
</dbReference>
<comment type="subcellular location">
    <subcellularLocation>
        <location evidence="1">Cytoplasm</location>
    </subcellularLocation>
</comment>
<evidence type="ECO:0000313" key="6">
    <source>
        <dbReference type="EMBL" id="BAU57876.1"/>
    </source>
</evidence>
<name>A0A0X8X9A4_HALHR</name>
<keyword evidence="2" id="KW-0963">Cytoplasm</keyword>
<dbReference type="GO" id="GO:0005737">
    <property type="term" value="C:cytoplasm"/>
    <property type="evidence" value="ECO:0007669"/>
    <property type="project" value="UniProtKB-SubCell"/>
</dbReference>
<dbReference type="InterPro" id="IPR051321">
    <property type="entry name" value="PHA/PHB_synthase"/>
</dbReference>
<dbReference type="NCBIfam" id="TIGR01838">
    <property type="entry name" value="PHA_synth_I"/>
    <property type="match status" value="1"/>
</dbReference>
<organism evidence="6 7">
    <name type="scientific">Halorhodospira halochloris</name>
    <name type="common">Ectothiorhodospira halochloris</name>
    <dbReference type="NCBI Taxonomy" id="1052"/>
    <lineage>
        <taxon>Bacteria</taxon>
        <taxon>Pseudomonadati</taxon>
        <taxon>Pseudomonadota</taxon>
        <taxon>Gammaproteobacteria</taxon>
        <taxon>Chromatiales</taxon>
        <taxon>Ectothiorhodospiraceae</taxon>
        <taxon>Halorhodospira</taxon>
    </lineage>
</organism>
<evidence type="ECO:0000256" key="4">
    <source>
        <dbReference type="ARBA" id="ARBA00023315"/>
    </source>
</evidence>
<accession>A0A0X8X9A4</accession>
<evidence type="ECO:0000256" key="3">
    <source>
        <dbReference type="ARBA" id="ARBA00022679"/>
    </source>
</evidence>
<dbReference type="InterPro" id="IPR010963">
    <property type="entry name" value="PHA_synth_I"/>
</dbReference>
<proteinExistence type="predicted"/>
<dbReference type="PANTHER" id="PTHR36837:SF5">
    <property type="entry name" value="POLY-3-HYDROXYBUTYRATE SYNTHASE"/>
    <property type="match status" value="1"/>
</dbReference>
<dbReference type="EMBL" id="AP017372">
    <property type="protein sequence ID" value="BAU57876.1"/>
    <property type="molecule type" value="Genomic_DNA"/>
</dbReference>
<evidence type="ECO:0000256" key="1">
    <source>
        <dbReference type="ARBA" id="ARBA00004496"/>
    </source>
</evidence>
<dbReference type="Pfam" id="PF07167">
    <property type="entry name" value="PhaC_N"/>
    <property type="match status" value="1"/>
</dbReference>
<evidence type="ECO:0000259" key="5">
    <source>
        <dbReference type="Pfam" id="PF07167"/>
    </source>
</evidence>
<evidence type="ECO:0000256" key="2">
    <source>
        <dbReference type="ARBA" id="ARBA00022490"/>
    </source>
</evidence>
<dbReference type="KEGG" id="hhk:HH1059_11830"/>
<dbReference type="PANTHER" id="PTHR36837">
    <property type="entry name" value="POLY(3-HYDROXYALKANOATE) POLYMERASE SUBUNIT PHAC"/>
    <property type="match status" value="1"/>
</dbReference>
<dbReference type="InterPro" id="IPR029058">
    <property type="entry name" value="AB_hydrolase_fold"/>
</dbReference>
<keyword evidence="7" id="KW-1185">Reference proteome</keyword>
<dbReference type="AlphaFoldDB" id="A0A0X8X9A4"/>
<dbReference type="GO" id="GO:0016746">
    <property type="term" value="F:acyltransferase activity"/>
    <property type="evidence" value="ECO:0007669"/>
    <property type="project" value="UniProtKB-KW"/>
</dbReference>
<dbReference type="RefSeq" id="WP_231902045.1">
    <property type="nucleotide sequence ID" value="NZ_AP017372.2"/>
</dbReference>
<dbReference type="InterPro" id="IPR010941">
    <property type="entry name" value="PhaC_N"/>
</dbReference>
<keyword evidence="4" id="KW-0012">Acyltransferase</keyword>
<keyword evidence="3" id="KW-0808">Transferase</keyword>
<feature type="domain" description="Poly-beta-hydroxybutyrate polymerase N-terminal" evidence="5">
    <location>
        <begin position="107"/>
        <end position="278"/>
    </location>
</feature>